<evidence type="ECO:0000259" key="2">
    <source>
        <dbReference type="PROSITE" id="PS51819"/>
    </source>
</evidence>
<dbReference type="InterPro" id="IPR018146">
    <property type="entry name" value="Glyoxalase_1_CS"/>
</dbReference>
<reference evidence="3 4" key="1">
    <citation type="journal article" date="2020" name="Microbiol. Res.">
        <title>Flavobacterium pokkalii sp. nov., a novel plant growth promoting native rhizobacteria isolated from pokkali rice grown in coastal saline affected agricultural regions of southern India, Kerala.</title>
        <authorList>
            <person name="Menon R.R."/>
            <person name="Kumari S."/>
            <person name="Viver T."/>
            <person name="Rameshkumar N."/>
        </authorList>
    </citation>
    <scope>NUCLEOTIDE SEQUENCE [LARGE SCALE GENOMIC DNA]</scope>
    <source>
        <strain evidence="3 4">L1I52</strain>
    </source>
</reference>
<evidence type="ECO:0000313" key="4">
    <source>
        <dbReference type="Proteomes" id="UP000661715"/>
    </source>
</evidence>
<dbReference type="PANTHER" id="PTHR39175:SF1">
    <property type="entry name" value="FAMILY PROTEIN, PUTATIVE (AFU_ORTHOLOGUE AFUA_3G15060)-RELATED"/>
    <property type="match status" value="1"/>
</dbReference>
<dbReference type="Proteomes" id="UP000661715">
    <property type="component" value="Unassembled WGS sequence"/>
</dbReference>
<comment type="caution">
    <text evidence="3">The sequence shown here is derived from an EMBL/GenBank/DDBJ whole genome shotgun (WGS) entry which is preliminary data.</text>
</comment>
<gene>
    <name evidence="3" type="ORF">B6A10_06080</name>
</gene>
<evidence type="ECO:0000313" key="3">
    <source>
        <dbReference type="EMBL" id="MBD0724742.1"/>
    </source>
</evidence>
<proteinExistence type="predicted"/>
<keyword evidence="4" id="KW-1185">Reference proteome</keyword>
<feature type="domain" description="VOC" evidence="2">
    <location>
        <begin position="7"/>
        <end position="120"/>
    </location>
</feature>
<dbReference type="InterPro" id="IPR029068">
    <property type="entry name" value="Glyas_Bleomycin-R_OHBP_Dase"/>
</dbReference>
<dbReference type="PROSITE" id="PS51819">
    <property type="entry name" value="VOC"/>
    <property type="match status" value="1"/>
</dbReference>
<organism evidence="3 4">
    <name type="scientific">Flavobacterium pokkalii</name>
    <dbReference type="NCBI Taxonomy" id="1940408"/>
    <lineage>
        <taxon>Bacteria</taxon>
        <taxon>Pseudomonadati</taxon>
        <taxon>Bacteroidota</taxon>
        <taxon>Flavobacteriia</taxon>
        <taxon>Flavobacteriales</taxon>
        <taxon>Flavobacteriaceae</taxon>
        <taxon>Flavobacterium</taxon>
    </lineage>
</organism>
<dbReference type="InterPro" id="IPR004360">
    <property type="entry name" value="Glyas_Fos-R_dOase_dom"/>
</dbReference>
<dbReference type="InterPro" id="IPR037523">
    <property type="entry name" value="VOC_core"/>
</dbReference>
<dbReference type="EMBL" id="NASZ01000006">
    <property type="protein sequence ID" value="MBD0724742.1"/>
    <property type="molecule type" value="Genomic_DNA"/>
</dbReference>
<evidence type="ECO:0000256" key="1">
    <source>
        <dbReference type="ARBA" id="ARBA00022723"/>
    </source>
</evidence>
<dbReference type="PROSITE" id="PS00934">
    <property type="entry name" value="GLYOXALASE_I_1"/>
    <property type="match status" value="1"/>
</dbReference>
<dbReference type="PANTHER" id="PTHR39175">
    <property type="entry name" value="FAMILY PROTEIN, PUTATIVE (AFU_ORTHOLOGUE AFUA_3G15060)-RELATED"/>
    <property type="match status" value="1"/>
</dbReference>
<protein>
    <submittedName>
        <fullName evidence="3">Glyoxalase</fullName>
    </submittedName>
</protein>
<dbReference type="Pfam" id="PF00903">
    <property type="entry name" value="Glyoxalase"/>
    <property type="match status" value="1"/>
</dbReference>
<accession>A0ABR7UPC0</accession>
<name>A0ABR7UPC0_9FLAO</name>
<dbReference type="SUPFAM" id="SSF54593">
    <property type="entry name" value="Glyoxalase/Bleomycin resistance protein/Dihydroxybiphenyl dioxygenase"/>
    <property type="match status" value="1"/>
</dbReference>
<keyword evidence="1" id="KW-0479">Metal-binding</keyword>
<dbReference type="RefSeq" id="WP_188220128.1">
    <property type="nucleotide sequence ID" value="NZ_NASZ01000006.1"/>
</dbReference>
<dbReference type="Gene3D" id="3.10.180.10">
    <property type="entry name" value="2,3-Dihydroxybiphenyl 1,2-Dioxygenase, domain 1"/>
    <property type="match status" value="1"/>
</dbReference>
<sequence length="125" mass="14639">MKIKFKKLDHVQVCIPIGEEERARNFYCNILGLQELERPKSIQNIAGFWLKIADISLHIGTENTEGISKRHPAFVVEDSILIKKYLIDKGVRIQEEQEIPGINRFSFYDPWNNRIELIEKTPNFL</sequence>